<dbReference type="InterPro" id="IPR015943">
    <property type="entry name" value="WD40/YVTN_repeat-like_dom_sf"/>
</dbReference>
<protein>
    <submittedName>
        <fullName evidence="4">Uncharacterized protein</fullName>
    </submittedName>
</protein>
<dbReference type="PhylomeDB" id="A0A0G4HYK3"/>
<gene>
    <name evidence="4" type="ORF">Cvel_33631</name>
</gene>
<dbReference type="InterPro" id="IPR036322">
    <property type="entry name" value="WD40_repeat_dom_sf"/>
</dbReference>
<evidence type="ECO:0000313" key="4">
    <source>
        <dbReference type="EMBL" id="CEM49640.1"/>
    </source>
</evidence>
<dbReference type="SMART" id="SM00320">
    <property type="entry name" value="WD40"/>
    <property type="match status" value="3"/>
</dbReference>
<proteinExistence type="predicted"/>
<dbReference type="VEuPathDB" id="CryptoDB:Cvel_33631"/>
<feature type="repeat" description="WD" evidence="3">
    <location>
        <begin position="106"/>
        <end position="147"/>
    </location>
</feature>
<dbReference type="EMBL" id="CDMZ01004397">
    <property type="protein sequence ID" value="CEM49640.1"/>
    <property type="molecule type" value="Genomic_DNA"/>
</dbReference>
<evidence type="ECO:0000256" key="3">
    <source>
        <dbReference type="PROSITE-ProRule" id="PRU00221"/>
    </source>
</evidence>
<dbReference type="PANTHER" id="PTHR19857:SF8">
    <property type="entry name" value="ANGIO-ASSOCIATED MIGRATORY CELL PROTEIN"/>
    <property type="match status" value="1"/>
</dbReference>
<dbReference type="PANTHER" id="PTHR19857">
    <property type="entry name" value="MITOCHONDRIAL DIVISION PROTEIN 1-RELATED"/>
    <property type="match status" value="1"/>
</dbReference>
<dbReference type="SUPFAM" id="SSF50978">
    <property type="entry name" value="WD40 repeat-like"/>
    <property type="match status" value="1"/>
</dbReference>
<dbReference type="Gene3D" id="2.130.10.10">
    <property type="entry name" value="YVTN repeat-like/Quinoprotein amine dehydrogenase"/>
    <property type="match status" value="1"/>
</dbReference>
<dbReference type="AlphaFoldDB" id="A0A0G4HYK3"/>
<evidence type="ECO:0000256" key="1">
    <source>
        <dbReference type="ARBA" id="ARBA00022574"/>
    </source>
</evidence>
<keyword evidence="1 3" id="KW-0853">WD repeat</keyword>
<organism evidence="4">
    <name type="scientific">Chromera velia CCMP2878</name>
    <dbReference type="NCBI Taxonomy" id="1169474"/>
    <lineage>
        <taxon>Eukaryota</taxon>
        <taxon>Sar</taxon>
        <taxon>Alveolata</taxon>
        <taxon>Colpodellida</taxon>
        <taxon>Chromeraceae</taxon>
        <taxon>Chromera</taxon>
    </lineage>
</organism>
<dbReference type="PROSITE" id="PS50294">
    <property type="entry name" value="WD_REPEATS_REGION"/>
    <property type="match status" value="1"/>
</dbReference>
<dbReference type="Pfam" id="PF00400">
    <property type="entry name" value="WD40"/>
    <property type="match status" value="1"/>
</dbReference>
<reference evidence="4" key="1">
    <citation type="submission" date="2014-11" db="EMBL/GenBank/DDBJ databases">
        <authorList>
            <person name="Otto D Thomas"/>
            <person name="Naeem Raeece"/>
        </authorList>
    </citation>
    <scope>NUCLEOTIDE SEQUENCE</scope>
</reference>
<dbReference type="InterPro" id="IPR001680">
    <property type="entry name" value="WD40_rpt"/>
</dbReference>
<dbReference type="PROSITE" id="PS50082">
    <property type="entry name" value="WD_REPEATS_2"/>
    <property type="match status" value="1"/>
</dbReference>
<accession>A0A0G4HYK3</accession>
<name>A0A0G4HYK3_9ALVE</name>
<evidence type="ECO:0000256" key="2">
    <source>
        <dbReference type="ARBA" id="ARBA00022737"/>
    </source>
</evidence>
<sequence length="316" mass="35370">MNVKLRHCNEKTQQLADGLTKFKKFDDTCTRIEVELKRDRASKLTPSHWRSPSQMEKKRIYMAKRERDGVLTAEPPPNISSAGSRHVYNQVSLSCSHEDSVFFLFFKRDSMPVTGIYFLPSESRVASASTDMSVRIWSVDTGEMLQIFRDTAESLAIAVSSLNPRVLVSANSSASLRLLDLEIRNIPETLNVQTLQMDSTVSALAFDLTGYFCIAGTKKGDIHVVEISDDLRMTSNLQFRLSSFAVTCIALVPSLSLTNSSSSIDSQKLLVACAEPRISIVTCVYKWRLSEQRVLSDLKSHDESLATPFTVLFLRV</sequence>
<keyword evidence="2" id="KW-0677">Repeat</keyword>
<dbReference type="InterPro" id="IPR051179">
    <property type="entry name" value="WD_repeat_multifunction"/>
</dbReference>